<evidence type="ECO:0000313" key="2">
    <source>
        <dbReference type="EMBL" id="TFL05949.1"/>
    </source>
</evidence>
<dbReference type="Proteomes" id="UP000305067">
    <property type="component" value="Unassembled WGS sequence"/>
</dbReference>
<name>A0A5C3R062_9AGAR</name>
<organism evidence="2 3">
    <name type="scientific">Pterulicium gracile</name>
    <dbReference type="NCBI Taxonomy" id="1884261"/>
    <lineage>
        <taxon>Eukaryota</taxon>
        <taxon>Fungi</taxon>
        <taxon>Dikarya</taxon>
        <taxon>Basidiomycota</taxon>
        <taxon>Agaricomycotina</taxon>
        <taxon>Agaricomycetes</taxon>
        <taxon>Agaricomycetidae</taxon>
        <taxon>Agaricales</taxon>
        <taxon>Pleurotineae</taxon>
        <taxon>Pterulaceae</taxon>
        <taxon>Pterulicium</taxon>
    </lineage>
</organism>
<keyword evidence="3" id="KW-1185">Reference proteome</keyword>
<evidence type="ECO:0000313" key="3">
    <source>
        <dbReference type="Proteomes" id="UP000305067"/>
    </source>
</evidence>
<feature type="compositionally biased region" description="Pro residues" evidence="1">
    <location>
        <begin position="109"/>
        <end position="123"/>
    </location>
</feature>
<protein>
    <submittedName>
        <fullName evidence="2">Uncharacterized protein</fullName>
    </submittedName>
</protein>
<sequence length="183" mass="19523">MSSYRAPFIPSTPPRTPSPELVHNPLAPPTRRARPPSSIYLPQPNMHSPSDRPIPSPRKSILVKRSCRSLKPGSPNLHSAVLPASPTSLRAISRKSSSRSLSLAQTYRSPPPSPTIVSPPPPVPPIPSFMLDSACSTSKPEVLRPYASDDAISPISLVPKSSFVHLHPGGTTVHCCTVSLGIP</sequence>
<feature type="region of interest" description="Disordered" evidence="1">
    <location>
        <begin position="1"/>
        <end position="123"/>
    </location>
</feature>
<gene>
    <name evidence="2" type="ORF">BDV98DRAFT_560909</name>
</gene>
<reference evidence="2 3" key="1">
    <citation type="journal article" date="2019" name="Nat. Ecol. Evol.">
        <title>Megaphylogeny resolves global patterns of mushroom evolution.</title>
        <authorList>
            <person name="Varga T."/>
            <person name="Krizsan K."/>
            <person name="Foldi C."/>
            <person name="Dima B."/>
            <person name="Sanchez-Garcia M."/>
            <person name="Sanchez-Ramirez S."/>
            <person name="Szollosi G.J."/>
            <person name="Szarkandi J.G."/>
            <person name="Papp V."/>
            <person name="Albert L."/>
            <person name="Andreopoulos W."/>
            <person name="Angelini C."/>
            <person name="Antonin V."/>
            <person name="Barry K.W."/>
            <person name="Bougher N.L."/>
            <person name="Buchanan P."/>
            <person name="Buyck B."/>
            <person name="Bense V."/>
            <person name="Catcheside P."/>
            <person name="Chovatia M."/>
            <person name="Cooper J."/>
            <person name="Damon W."/>
            <person name="Desjardin D."/>
            <person name="Finy P."/>
            <person name="Geml J."/>
            <person name="Haridas S."/>
            <person name="Hughes K."/>
            <person name="Justo A."/>
            <person name="Karasinski D."/>
            <person name="Kautmanova I."/>
            <person name="Kiss B."/>
            <person name="Kocsube S."/>
            <person name="Kotiranta H."/>
            <person name="LaButti K.M."/>
            <person name="Lechner B.E."/>
            <person name="Liimatainen K."/>
            <person name="Lipzen A."/>
            <person name="Lukacs Z."/>
            <person name="Mihaltcheva S."/>
            <person name="Morgado L.N."/>
            <person name="Niskanen T."/>
            <person name="Noordeloos M.E."/>
            <person name="Ohm R.A."/>
            <person name="Ortiz-Santana B."/>
            <person name="Ovrebo C."/>
            <person name="Racz N."/>
            <person name="Riley R."/>
            <person name="Savchenko A."/>
            <person name="Shiryaev A."/>
            <person name="Soop K."/>
            <person name="Spirin V."/>
            <person name="Szebenyi C."/>
            <person name="Tomsovsky M."/>
            <person name="Tulloss R.E."/>
            <person name="Uehling J."/>
            <person name="Grigoriev I.V."/>
            <person name="Vagvolgyi C."/>
            <person name="Papp T."/>
            <person name="Martin F.M."/>
            <person name="Miettinen O."/>
            <person name="Hibbett D.S."/>
            <person name="Nagy L.G."/>
        </authorList>
    </citation>
    <scope>NUCLEOTIDE SEQUENCE [LARGE SCALE GENOMIC DNA]</scope>
    <source>
        <strain evidence="2 3">CBS 309.79</strain>
    </source>
</reference>
<evidence type="ECO:0000256" key="1">
    <source>
        <dbReference type="SAM" id="MobiDB-lite"/>
    </source>
</evidence>
<accession>A0A5C3R062</accession>
<dbReference type="AlphaFoldDB" id="A0A5C3R062"/>
<proteinExistence type="predicted"/>
<dbReference type="EMBL" id="ML178816">
    <property type="protein sequence ID" value="TFL05949.1"/>
    <property type="molecule type" value="Genomic_DNA"/>
</dbReference>